<organism evidence="7 8">
    <name type="scientific">Hyaloscypha variabilis (strain UAMH 11265 / GT02V1 / F)</name>
    <name type="common">Meliniomyces variabilis</name>
    <dbReference type="NCBI Taxonomy" id="1149755"/>
    <lineage>
        <taxon>Eukaryota</taxon>
        <taxon>Fungi</taxon>
        <taxon>Dikarya</taxon>
        <taxon>Ascomycota</taxon>
        <taxon>Pezizomycotina</taxon>
        <taxon>Leotiomycetes</taxon>
        <taxon>Helotiales</taxon>
        <taxon>Hyaloscyphaceae</taxon>
        <taxon>Hyaloscypha</taxon>
        <taxon>Hyaloscypha variabilis</taxon>
    </lineage>
</organism>
<reference evidence="7 8" key="1">
    <citation type="submission" date="2016-04" db="EMBL/GenBank/DDBJ databases">
        <title>A degradative enzymes factory behind the ericoid mycorrhizal symbiosis.</title>
        <authorList>
            <consortium name="DOE Joint Genome Institute"/>
            <person name="Martino E."/>
            <person name="Morin E."/>
            <person name="Grelet G."/>
            <person name="Kuo A."/>
            <person name="Kohler A."/>
            <person name="Daghino S."/>
            <person name="Barry K."/>
            <person name="Choi C."/>
            <person name="Cichocki N."/>
            <person name="Clum A."/>
            <person name="Copeland A."/>
            <person name="Hainaut M."/>
            <person name="Haridas S."/>
            <person name="Labutti K."/>
            <person name="Lindquist E."/>
            <person name="Lipzen A."/>
            <person name="Khouja H.-R."/>
            <person name="Murat C."/>
            <person name="Ohm R."/>
            <person name="Olson A."/>
            <person name="Spatafora J."/>
            <person name="Veneault-Fourrey C."/>
            <person name="Henrissat B."/>
            <person name="Grigoriev I."/>
            <person name="Martin F."/>
            <person name="Perotto S."/>
        </authorList>
    </citation>
    <scope>NUCLEOTIDE SEQUENCE [LARGE SCALE GENOMIC DNA]</scope>
    <source>
        <strain evidence="7 8">F</strain>
    </source>
</reference>
<feature type="signal peptide" evidence="6">
    <location>
        <begin position="1"/>
        <end position="24"/>
    </location>
</feature>
<dbReference type="Pfam" id="PF00450">
    <property type="entry name" value="Peptidase_S10"/>
    <property type="match status" value="2"/>
</dbReference>
<keyword evidence="5" id="KW-0325">Glycoprotein</keyword>
<evidence type="ECO:0000256" key="5">
    <source>
        <dbReference type="ARBA" id="ARBA00023180"/>
    </source>
</evidence>
<dbReference type="GO" id="GO:0006508">
    <property type="term" value="P:proteolysis"/>
    <property type="evidence" value="ECO:0007669"/>
    <property type="project" value="UniProtKB-KW"/>
</dbReference>
<keyword evidence="6" id="KW-0732">Signal</keyword>
<evidence type="ECO:0000256" key="4">
    <source>
        <dbReference type="ARBA" id="ARBA00022801"/>
    </source>
</evidence>
<dbReference type="PANTHER" id="PTHR11802">
    <property type="entry name" value="SERINE PROTEASE FAMILY S10 SERINE CARBOXYPEPTIDASE"/>
    <property type="match status" value="1"/>
</dbReference>
<dbReference type="InterPro" id="IPR001563">
    <property type="entry name" value="Peptidase_S10"/>
</dbReference>
<feature type="chain" id="PRO_5014206629" description="Carboxypeptidase" evidence="6">
    <location>
        <begin position="25"/>
        <end position="478"/>
    </location>
</feature>
<dbReference type="InterPro" id="IPR029058">
    <property type="entry name" value="AB_hydrolase_fold"/>
</dbReference>
<dbReference type="Gene3D" id="3.40.50.1820">
    <property type="entry name" value="alpha/beta hydrolase"/>
    <property type="match status" value="1"/>
</dbReference>
<keyword evidence="8" id="KW-1185">Reference proteome</keyword>
<dbReference type="EC" id="3.4.16.-" evidence="6"/>
<evidence type="ECO:0000313" key="7">
    <source>
        <dbReference type="EMBL" id="PMD46844.1"/>
    </source>
</evidence>
<dbReference type="PROSITE" id="PS00131">
    <property type="entry name" value="CARBOXYPEPT_SER_SER"/>
    <property type="match status" value="1"/>
</dbReference>
<keyword evidence="4 6" id="KW-0378">Hydrolase</keyword>
<gene>
    <name evidence="7" type="ORF">L207DRAFT_541174</name>
</gene>
<dbReference type="OrthoDB" id="443318at2759"/>
<evidence type="ECO:0000256" key="3">
    <source>
        <dbReference type="ARBA" id="ARBA00022670"/>
    </source>
</evidence>
<dbReference type="PRINTS" id="PR00724">
    <property type="entry name" value="CRBOXYPTASEC"/>
</dbReference>
<dbReference type="EMBL" id="KZ613939">
    <property type="protein sequence ID" value="PMD46844.1"/>
    <property type="molecule type" value="Genomic_DNA"/>
</dbReference>
<keyword evidence="2 6" id="KW-0121">Carboxypeptidase</keyword>
<dbReference type="PANTHER" id="PTHR11802:SF479">
    <property type="entry name" value="CARBOXYPEPTIDASE"/>
    <property type="match status" value="1"/>
</dbReference>
<dbReference type="SUPFAM" id="SSF53474">
    <property type="entry name" value="alpha/beta-Hydrolases"/>
    <property type="match status" value="1"/>
</dbReference>
<protein>
    <recommendedName>
        <fullName evidence="6">Carboxypeptidase</fullName>
        <ecNumber evidence="6">3.4.16.-</ecNumber>
    </recommendedName>
</protein>
<keyword evidence="3 6" id="KW-0645">Protease</keyword>
<dbReference type="Proteomes" id="UP000235786">
    <property type="component" value="Unassembled WGS sequence"/>
</dbReference>
<sequence length="478" mass="53969">MQMFCSPSPLASLAWFAFLVGASGQVSNKAQWRGQPNRQAVKARAETPVIKNRSPLENFRFLDSATKPYQVTSLLGVAYDIGEMYSGLVPVDERNKSRALFFVFQPTIGPPVDEINNLVKWRTCSLEGFFQENGRFLWQSGQFAPELNPYSWVNLTNMLWVEQPVGTGFSIGEITATSEKDNAQDFVNFFLNFQNLFSIQNFKIYVTGESYAGRYVPYISTAMIDRNDKTHFDLSGVLTYDPCIGATDYTQQEAVAVPFVLENSNVFGLNESFIEQITALDKSCGYAEYREKHFTFPPPGIQAAEFYNYSIPHEAECDVWDDIYYAASAVNPCFNMYLIVDTCPIPPDVLGFPGSVEITTPGLPIYFDRADSLPQVIEHTNRVLVANGDLDFVIITNGTLLAIQNMTWNGKLGFQEKPSAPIIITEPDLQYEGTVGVQHYERGLMWAETYLSGHMEPEYQPRTSYRHIQWVLGRINQL</sequence>
<dbReference type="GO" id="GO:0004185">
    <property type="term" value="F:serine-type carboxypeptidase activity"/>
    <property type="evidence" value="ECO:0007669"/>
    <property type="project" value="UniProtKB-UniRule"/>
</dbReference>
<evidence type="ECO:0000256" key="1">
    <source>
        <dbReference type="ARBA" id="ARBA00009431"/>
    </source>
</evidence>
<proteinExistence type="inferred from homology"/>
<comment type="similarity">
    <text evidence="1 6">Belongs to the peptidase S10 family.</text>
</comment>
<dbReference type="AlphaFoldDB" id="A0A2J6S7V5"/>
<dbReference type="InterPro" id="IPR018202">
    <property type="entry name" value="Ser_caboxypep_ser_AS"/>
</dbReference>
<evidence type="ECO:0000313" key="8">
    <source>
        <dbReference type="Proteomes" id="UP000235786"/>
    </source>
</evidence>
<name>A0A2J6S7V5_HYAVF</name>
<evidence type="ECO:0000256" key="2">
    <source>
        <dbReference type="ARBA" id="ARBA00022645"/>
    </source>
</evidence>
<evidence type="ECO:0000256" key="6">
    <source>
        <dbReference type="RuleBase" id="RU361156"/>
    </source>
</evidence>
<accession>A0A2J6S7V5</accession>